<gene>
    <name evidence="2" type="ORF">RHRU231_960206</name>
</gene>
<reference evidence="2 3" key="1">
    <citation type="journal article" date="2014" name="Genome Announc.">
        <title>Draft Genome Sequence of Propane- and Butane-Oxidizing Actinobacterium Rhodococcus ruber IEGM 231.</title>
        <authorList>
            <person name="Ivshina I.B."/>
            <person name="Kuyukina M.S."/>
            <person name="Krivoruchko A.V."/>
            <person name="Barbe V."/>
            <person name="Fischer C."/>
        </authorList>
    </citation>
    <scope>NUCLEOTIDE SEQUENCE [LARGE SCALE GENOMIC DNA]</scope>
</reference>
<name>A0A098BWT4_9NOCA</name>
<evidence type="ECO:0000313" key="2">
    <source>
        <dbReference type="EMBL" id="CDZ92677.1"/>
    </source>
</evidence>
<proteinExistence type="predicted"/>
<evidence type="ECO:0000256" key="1">
    <source>
        <dbReference type="SAM" id="MobiDB-lite"/>
    </source>
</evidence>
<dbReference type="AlphaFoldDB" id="A0A098BWT4"/>
<dbReference type="Proteomes" id="UP000042997">
    <property type="component" value="Unassembled WGS sequence"/>
</dbReference>
<protein>
    <submittedName>
        <fullName evidence="2">Uncharacterized protein</fullName>
    </submittedName>
</protein>
<organism evidence="2 3">
    <name type="scientific">Rhodococcus ruber</name>
    <dbReference type="NCBI Taxonomy" id="1830"/>
    <lineage>
        <taxon>Bacteria</taxon>
        <taxon>Bacillati</taxon>
        <taxon>Actinomycetota</taxon>
        <taxon>Actinomycetes</taxon>
        <taxon>Mycobacteriales</taxon>
        <taxon>Nocardiaceae</taxon>
        <taxon>Rhodococcus</taxon>
    </lineage>
</organism>
<feature type="compositionally biased region" description="Acidic residues" evidence="1">
    <location>
        <begin position="162"/>
        <end position="175"/>
    </location>
</feature>
<feature type="region of interest" description="Disordered" evidence="1">
    <location>
        <begin position="156"/>
        <end position="175"/>
    </location>
</feature>
<evidence type="ECO:0000313" key="3">
    <source>
        <dbReference type="Proteomes" id="UP000042997"/>
    </source>
</evidence>
<accession>A0A098BWT4</accession>
<sequence length="175" mass="17935">MIGIVRFGPGLRNYGEDLPVTKSKFTVRAASVVAFGAAGALAAPGLASASPIDVQPTPLLCSYVAPVHSVTETDSEALEEGQLFFAVGEQKAQNGQLNWVNTATWQTGGASLTASPQSSEVPVALLNTGPGTVVSAVWGPHRNAKGENCFLLPGIDISQVPGDDDPGDEPGEPAP</sequence>
<dbReference type="eggNOG" id="ENOG5031FBR">
    <property type="taxonomic scope" value="Bacteria"/>
</dbReference>
<dbReference type="EMBL" id="CCSD01000112">
    <property type="protein sequence ID" value="CDZ92677.1"/>
    <property type="molecule type" value="Genomic_DNA"/>
</dbReference>